<dbReference type="Pfam" id="PF21687">
    <property type="entry name" value="T2SSK_1st"/>
    <property type="match status" value="1"/>
</dbReference>
<evidence type="ECO:0000256" key="2">
    <source>
        <dbReference type="ARBA" id="ARBA00007246"/>
    </source>
</evidence>
<dbReference type="InterPro" id="IPR005628">
    <property type="entry name" value="GspK"/>
</dbReference>
<comment type="caution">
    <text evidence="14">The sequence shown here is derived from an EMBL/GenBank/DDBJ whole genome shotgun (WGS) entry which is preliminary data.</text>
</comment>
<keyword evidence="7" id="KW-0653">Protein transport</keyword>
<proteinExistence type="inferred from homology"/>
<feature type="domain" description="T2SS protein K second SAM-like" evidence="12">
    <location>
        <begin position="225"/>
        <end position="287"/>
    </location>
</feature>
<keyword evidence="3 10" id="KW-0813">Transport</keyword>
<dbReference type="InterPro" id="IPR038072">
    <property type="entry name" value="GspK_central_sf"/>
</dbReference>
<dbReference type="SUPFAM" id="SSF54523">
    <property type="entry name" value="Pili subunits"/>
    <property type="match status" value="1"/>
</dbReference>
<comment type="subcellular location">
    <subcellularLocation>
        <location evidence="1 10">Cell inner membrane</location>
    </subcellularLocation>
</comment>
<keyword evidence="5 10" id="KW-0997">Cell inner membrane</keyword>
<gene>
    <name evidence="14" type="primary">gspK</name>
    <name evidence="14" type="ORF">LNL84_18935</name>
</gene>
<dbReference type="PIRSF" id="PIRSF002786">
    <property type="entry name" value="XcpX"/>
    <property type="match status" value="1"/>
</dbReference>
<evidence type="ECO:0000256" key="11">
    <source>
        <dbReference type="SAM" id="Phobius"/>
    </source>
</evidence>
<dbReference type="RefSeq" id="WP_244359376.1">
    <property type="nucleotide sequence ID" value="NZ_JAJNNZ010000026.1"/>
</dbReference>
<dbReference type="GO" id="GO:0005886">
    <property type="term" value="C:plasma membrane"/>
    <property type="evidence" value="ECO:0007669"/>
    <property type="project" value="UniProtKB-SubCell"/>
</dbReference>
<evidence type="ECO:0000256" key="5">
    <source>
        <dbReference type="ARBA" id="ARBA00022519"/>
    </source>
</evidence>
<accession>A0A9X1WGK5</accession>
<organism evidence="14 15">
    <name type="scientific">Vibrio gelatinilyticus</name>
    <dbReference type="NCBI Taxonomy" id="2893468"/>
    <lineage>
        <taxon>Bacteria</taxon>
        <taxon>Pseudomonadati</taxon>
        <taxon>Pseudomonadota</taxon>
        <taxon>Gammaproteobacteria</taxon>
        <taxon>Vibrionales</taxon>
        <taxon>Vibrionaceae</taxon>
        <taxon>Vibrio</taxon>
    </lineage>
</organism>
<dbReference type="InterPro" id="IPR049031">
    <property type="entry name" value="T2SSK_SAM-like_1st"/>
</dbReference>
<reference evidence="14" key="1">
    <citation type="submission" date="2021-11" db="EMBL/GenBank/DDBJ databases">
        <title>Vibrio ZSDE26 sp. nov. and Vibrio ZSDZ34 sp. nov., isolated from coastal seawater in Qingdao.</title>
        <authorList>
            <person name="Zhang P."/>
        </authorList>
    </citation>
    <scope>NUCLEOTIDE SEQUENCE</scope>
    <source>
        <strain evidence="14">ZSDZ34</strain>
    </source>
</reference>
<dbReference type="NCBIfam" id="NF037980">
    <property type="entry name" value="T2SS_GspK"/>
    <property type="match status" value="1"/>
</dbReference>
<dbReference type="InterPro" id="IPR045584">
    <property type="entry name" value="Pilin-like"/>
</dbReference>
<keyword evidence="8 11" id="KW-1133">Transmembrane helix</keyword>
<evidence type="ECO:0000256" key="4">
    <source>
        <dbReference type="ARBA" id="ARBA00022475"/>
    </source>
</evidence>
<dbReference type="SUPFAM" id="SSF158544">
    <property type="entry name" value="GspK insert domain-like"/>
    <property type="match status" value="2"/>
</dbReference>
<dbReference type="PANTHER" id="PTHR38831:SF1">
    <property type="entry name" value="TYPE II SECRETION SYSTEM PROTEIN K-RELATED"/>
    <property type="match status" value="1"/>
</dbReference>
<keyword evidence="4 10" id="KW-1003">Cell membrane</keyword>
<evidence type="ECO:0000256" key="7">
    <source>
        <dbReference type="ARBA" id="ARBA00022927"/>
    </source>
</evidence>
<protein>
    <recommendedName>
        <fullName evidence="10">Type II secretion system protein K</fullName>
    </recommendedName>
</protein>
<evidence type="ECO:0000256" key="9">
    <source>
        <dbReference type="ARBA" id="ARBA00023136"/>
    </source>
</evidence>
<dbReference type="EMBL" id="JAJNNZ010000026">
    <property type="protein sequence ID" value="MCJ2378878.1"/>
    <property type="molecule type" value="Genomic_DNA"/>
</dbReference>
<keyword evidence="6 11" id="KW-0812">Transmembrane</keyword>
<evidence type="ECO:0000256" key="8">
    <source>
        <dbReference type="ARBA" id="ARBA00022989"/>
    </source>
</evidence>
<evidence type="ECO:0000313" key="15">
    <source>
        <dbReference type="Proteomes" id="UP001139488"/>
    </source>
</evidence>
<feature type="transmembrane region" description="Helical" evidence="11">
    <location>
        <begin position="15"/>
        <end position="35"/>
    </location>
</feature>
<keyword evidence="9 10" id="KW-0472">Membrane</keyword>
<sequence length="344" mass="38459">MRGNNHNVGRSSQHGVALIVILLLLAIMISIAATMSERLFTQFKRAQNQIDFQQAYWYSMGVESLAKVVIKESFKDSDTINLSQPWAVEERAYPLDYGEAKGYIRDMQACFNLNALAGVQVPQNSATKPLLVTVLQRLLESVDIDNYQAEQIADSTWEFVDKDLTARSLSGVEDSYYESLSPAYLTASSLLADATELRAINQVSGGDLLKLMPLVCALPNTYWSLNINTLQPEQADILVALFAPGLPREAAVDLLNNRPFDGWSGAEQFLAEPQLANINEQTKQQASQFLTVDSAYFELDAQVVVNESRVRVRSVFFSQDRNEVTVIRRRFGGFSERVLNRSSE</sequence>
<evidence type="ECO:0000259" key="12">
    <source>
        <dbReference type="Pfam" id="PF03934"/>
    </source>
</evidence>
<feature type="domain" description="T2SS protein K first SAM-like" evidence="13">
    <location>
        <begin position="109"/>
        <end position="220"/>
    </location>
</feature>
<name>A0A9X1WGK5_9VIBR</name>
<comment type="similarity">
    <text evidence="2 10">Belongs to the GSP K family.</text>
</comment>
<dbReference type="AlphaFoldDB" id="A0A9X1WGK5"/>
<evidence type="ECO:0000256" key="3">
    <source>
        <dbReference type="ARBA" id="ARBA00022448"/>
    </source>
</evidence>
<dbReference type="Gene3D" id="3.30.1300.30">
    <property type="entry name" value="GSPII I/J protein-like"/>
    <property type="match status" value="1"/>
</dbReference>
<evidence type="ECO:0000259" key="13">
    <source>
        <dbReference type="Pfam" id="PF21687"/>
    </source>
</evidence>
<dbReference type="GO" id="GO:0009306">
    <property type="term" value="P:protein secretion"/>
    <property type="evidence" value="ECO:0007669"/>
    <property type="project" value="InterPro"/>
</dbReference>
<evidence type="ECO:0000256" key="6">
    <source>
        <dbReference type="ARBA" id="ARBA00022692"/>
    </source>
</evidence>
<evidence type="ECO:0000256" key="1">
    <source>
        <dbReference type="ARBA" id="ARBA00004533"/>
    </source>
</evidence>
<dbReference type="InterPro" id="IPR049179">
    <property type="entry name" value="T2SSK_SAM-like_2nd"/>
</dbReference>
<evidence type="ECO:0000313" key="14">
    <source>
        <dbReference type="EMBL" id="MCJ2378878.1"/>
    </source>
</evidence>
<dbReference type="Pfam" id="PF03934">
    <property type="entry name" value="T2SSK"/>
    <property type="match status" value="1"/>
</dbReference>
<evidence type="ECO:0000256" key="10">
    <source>
        <dbReference type="PIRNR" id="PIRNR002786"/>
    </source>
</evidence>
<keyword evidence="15" id="KW-1185">Reference proteome</keyword>
<dbReference type="Proteomes" id="UP001139488">
    <property type="component" value="Unassembled WGS sequence"/>
</dbReference>
<dbReference type="PANTHER" id="PTHR38831">
    <property type="entry name" value="TYPE II SECRETION SYSTEM PROTEIN K"/>
    <property type="match status" value="1"/>
</dbReference>
<dbReference type="Gene3D" id="1.10.40.60">
    <property type="entry name" value="EpsJ-like"/>
    <property type="match status" value="2"/>
</dbReference>